<evidence type="ECO:0008006" key="5">
    <source>
        <dbReference type="Google" id="ProtNLM"/>
    </source>
</evidence>
<dbReference type="InterPro" id="IPR035959">
    <property type="entry name" value="RutC-like_sf"/>
</dbReference>
<sequence>MSSSPAPPESHITFINPQSGPYTRPTYSHIASVSLTPSTQLIYTAGQVGTFSDRSTAPTFALQATQAFANLKTALEAAGAGVRDIVKLTYYIVDVEKNLEAFRGAYKEFLMDGRGLMGDEGMHRPPATVVGVAALAKREWLVEVEAVAAVKGTESKL</sequence>
<organism evidence="3 4">
    <name type="scientific">Oculimacula yallundae</name>
    <dbReference type="NCBI Taxonomy" id="86028"/>
    <lineage>
        <taxon>Eukaryota</taxon>
        <taxon>Fungi</taxon>
        <taxon>Dikarya</taxon>
        <taxon>Ascomycota</taxon>
        <taxon>Pezizomycotina</taxon>
        <taxon>Leotiomycetes</taxon>
        <taxon>Helotiales</taxon>
        <taxon>Ploettnerulaceae</taxon>
        <taxon>Oculimacula</taxon>
    </lineage>
</organism>
<evidence type="ECO:0000256" key="1">
    <source>
        <dbReference type="ARBA" id="ARBA00010552"/>
    </source>
</evidence>
<dbReference type="PANTHER" id="PTHR11803:SF58">
    <property type="entry name" value="PROTEIN HMF1-RELATED"/>
    <property type="match status" value="1"/>
</dbReference>
<gene>
    <name evidence="3" type="ORF">VTL71DRAFT_9265</name>
</gene>
<evidence type="ECO:0000313" key="4">
    <source>
        <dbReference type="Proteomes" id="UP001595075"/>
    </source>
</evidence>
<feature type="region of interest" description="Disordered" evidence="2">
    <location>
        <begin position="1"/>
        <end position="20"/>
    </location>
</feature>
<dbReference type="CDD" id="cd00448">
    <property type="entry name" value="YjgF_YER057c_UK114_family"/>
    <property type="match status" value="1"/>
</dbReference>
<reference evidence="3 4" key="1">
    <citation type="journal article" date="2024" name="Commun. Biol.">
        <title>Comparative genomic analysis of thermophilic fungi reveals convergent evolutionary adaptations and gene losses.</title>
        <authorList>
            <person name="Steindorff A.S."/>
            <person name="Aguilar-Pontes M.V."/>
            <person name="Robinson A.J."/>
            <person name="Andreopoulos B."/>
            <person name="LaButti K."/>
            <person name="Kuo A."/>
            <person name="Mondo S."/>
            <person name="Riley R."/>
            <person name="Otillar R."/>
            <person name="Haridas S."/>
            <person name="Lipzen A."/>
            <person name="Grimwood J."/>
            <person name="Schmutz J."/>
            <person name="Clum A."/>
            <person name="Reid I.D."/>
            <person name="Moisan M.C."/>
            <person name="Butler G."/>
            <person name="Nguyen T.T.M."/>
            <person name="Dewar K."/>
            <person name="Conant G."/>
            <person name="Drula E."/>
            <person name="Henrissat B."/>
            <person name="Hansel C."/>
            <person name="Singer S."/>
            <person name="Hutchinson M.I."/>
            <person name="de Vries R.P."/>
            <person name="Natvig D.O."/>
            <person name="Powell A.J."/>
            <person name="Tsang A."/>
            <person name="Grigoriev I.V."/>
        </authorList>
    </citation>
    <scope>NUCLEOTIDE SEQUENCE [LARGE SCALE GENOMIC DNA]</scope>
    <source>
        <strain evidence="3 4">CBS 494.80</strain>
    </source>
</reference>
<dbReference type="Pfam" id="PF01042">
    <property type="entry name" value="Ribonuc_L-PSP"/>
    <property type="match status" value="1"/>
</dbReference>
<evidence type="ECO:0000256" key="2">
    <source>
        <dbReference type="SAM" id="MobiDB-lite"/>
    </source>
</evidence>
<dbReference type="PANTHER" id="PTHR11803">
    <property type="entry name" value="2-IMINOBUTANOATE/2-IMINOPROPANOATE DEAMINASE RIDA"/>
    <property type="match status" value="1"/>
</dbReference>
<comment type="similarity">
    <text evidence="1">Belongs to the RutC family.</text>
</comment>
<dbReference type="Gene3D" id="3.30.1330.40">
    <property type="entry name" value="RutC-like"/>
    <property type="match status" value="1"/>
</dbReference>
<dbReference type="EMBL" id="JAZHXI010000021">
    <property type="protein sequence ID" value="KAL2060624.1"/>
    <property type="molecule type" value="Genomic_DNA"/>
</dbReference>
<protein>
    <recommendedName>
        <fullName evidence="5">YjgF-like protein</fullName>
    </recommendedName>
</protein>
<keyword evidence="4" id="KW-1185">Reference proteome</keyword>
<proteinExistence type="inferred from homology"/>
<comment type="caution">
    <text evidence="3">The sequence shown here is derived from an EMBL/GenBank/DDBJ whole genome shotgun (WGS) entry which is preliminary data.</text>
</comment>
<dbReference type="SUPFAM" id="SSF55298">
    <property type="entry name" value="YjgF-like"/>
    <property type="match status" value="1"/>
</dbReference>
<evidence type="ECO:0000313" key="3">
    <source>
        <dbReference type="EMBL" id="KAL2060624.1"/>
    </source>
</evidence>
<dbReference type="Proteomes" id="UP001595075">
    <property type="component" value="Unassembled WGS sequence"/>
</dbReference>
<name>A0ABR4BSL2_9HELO</name>
<accession>A0ABR4BSL2</accession>
<dbReference type="InterPro" id="IPR006175">
    <property type="entry name" value="YjgF/YER057c/UK114"/>
</dbReference>